<name>A0A1G5I8M5_9FIRM</name>
<sequence>MSNAVVKGAGYILIHTPDMILHNGTTQTMERLANPESEYLKKLPNHFRSYEDVVSYPPNQAYIGTIKPEDLRGYEMPWYKHAVAGAERYGKLGEIMPQEEFIGLMKISDVFDLVKLEKDFTKDVKE</sequence>
<keyword evidence="2" id="KW-1185">Reference proteome</keyword>
<accession>A0A1G5I8M5</accession>
<dbReference type="STRING" id="1120976.SAMN03080606_02259"/>
<evidence type="ECO:0000313" key="2">
    <source>
        <dbReference type="Proteomes" id="UP000198636"/>
    </source>
</evidence>
<evidence type="ECO:0000313" key="1">
    <source>
        <dbReference type="EMBL" id="SCY71979.1"/>
    </source>
</evidence>
<dbReference type="EMBL" id="FMUS01000014">
    <property type="protein sequence ID" value="SCY71979.1"/>
    <property type="molecule type" value="Genomic_DNA"/>
</dbReference>
<organism evidence="1 2">
    <name type="scientific">Alkaliphilus peptidifermentans DSM 18978</name>
    <dbReference type="NCBI Taxonomy" id="1120976"/>
    <lineage>
        <taxon>Bacteria</taxon>
        <taxon>Bacillati</taxon>
        <taxon>Bacillota</taxon>
        <taxon>Clostridia</taxon>
        <taxon>Peptostreptococcales</taxon>
        <taxon>Natronincolaceae</taxon>
        <taxon>Alkaliphilus</taxon>
    </lineage>
</organism>
<protein>
    <submittedName>
        <fullName evidence="1">Betaine reductase</fullName>
    </submittedName>
</protein>
<reference evidence="1 2" key="1">
    <citation type="submission" date="2016-10" db="EMBL/GenBank/DDBJ databases">
        <authorList>
            <person name="de Groot N.N."/>
        </authorList>
    </citation>
    <scope>NUCLEOTIDE SEQUENCE [LARGE SCALE GENOMIC DNA]</scope>
    <source>
        <strain evidence="1 2">DSM 18978</strain>
    </source>
</reference>
<gene>
    <name evidence="1" type="ORF">SAMN03080606_02259</name>
</gene>
<feature type="non-terminal residue" evidence="1">
    <location>
        <position position="126"/>
    </location>
</feature>
<dbReference type="Proteomes" id="UP000198636">
    <property type="component" value="Unassembled WGS sequence"/>
</dbReference>
<proteinExistence type="predicted"/>
<dbReference type="AlphaFoldDB" id="A0A1G5I8M5"/>